<gene>
    <name evidence="1" type="ORF">GF068_08125</name>
</gene>
<dbReference type="RefSeq" id="WP_153818749.1">
    <property type="nucleotide sequence ID" value="NZ_WJIE01000002.1"/>
</dbReference>
<organism evidence="1 2">
    <name type="scientific">Polyangium spumosum</name>
    <dbReference type="NCBI Taxonomy" id="889282"/>
    <lineage>
        <taxon>Bacteria</taxon>
        <taxon>Pseudomonadati</taxon>
        <taxon>Myxococcota</taxon>
        <taxon>Polyangia</taxon>
        <taxon>Polyangiales</taxon>
        <taxon>Polyangiaceae</taxon>
        <taxon>Polyangium</taxon>
    </lineage>
</organism>
<sequence>MSANGEPLTIGAHRITLEPPDIVLACFVGDVSEAEVSRLLDVFEPFAVASGRAYLLIDVAGVGHVSPEARRAAAIRQLPPAYAGLVIFGGTFQQQLVVKLATTAGWFLRGRALGKPMPMCLKDERAARAWVAGQRDAY</sequence>
<proteinExistence type="predicted"/>
<evidence type="ECO:0008006" key="3">
    <source>
        <dbReference type="Google" id="ProtNLM"/>
    </source>
</evidence>
<evidence type="ECO:0000313" key="2">
    <source>
        <dbReference type="Proteomes" id="UP000440224"/>
    </source>
</evidence>
<keyword evidence="2" id="KW-1185">Reference proteome</keyword>
<dbReference type="EMBL" id="WJIE01000002">
    <property type="protein sequence ID" value="MRG91890.1"/>
    <property type="molecule type" value="Genomic_DNA"/>
</dbReference>
<dbReference type="Proteomes" id="UP000440224">
    <property type="component" value="Unassembled WGS sequence"/>
</dbReference>
<comment type="caution">
    <text evidence="1">The sequence shown here is derived from an EMBL/GenBank/DDBJ whole genome shotgun (WGS) entry which is preliminary data.</text>
</comment>
<evidence type="ECO:0000313" key="1">
    <source>
        <dbReference type="EMBL" id="MRG91890.1"/>
    </source>
</evidence>
<dbReference type="OrthoDB" id="5513052at2"/>
<protein>
    <recommendedName>
        <fullName evidence="3">STAS/SEC14 domain-containing protein</fullName>
    </recommendedName>
</protein>
<name>A0A6N7PNL5_9BACT</name>
<accession>A0A6N7PNL5</accession>
<dbReference type="AlphaFoldDB" id="A0A6N7PNL5"/>
<reference evidence="1 2" key="1">
    <citation type="submission" date="2019-10" db="EMBL/GenBank/DDBJ databases">
        <title>A soil myxobacterium in the family Polyangiaceae.</title>
        <authorList>
            <person name="Li Y."/>
            <person name="Wang J."/>
        </authorList>
    </citation>
    <scope>NUCLEOTIDE SEQUENCE [LARGE SCALE GENOMIC DNA]</scope>
    <source>
        <strain evidence="1 2">DSM 14734</strain>
    </source>
</reference>